<dbReference type="InterPro" id="IPR011009">
    <property type="entry name" value="Kinase-like_dom_sf"/>
</dbReference>
<dbReference type="OrthoDB" id="1668230at2759"/>
<evidence type="ECO:0000313" key="8">
    <source>
        <dbReference type="Proteomes" id="UP000053477"/>
    </source>
</evidence>
<sequence>MSEPGTPDSEVSKPESHEEEEAHELLPRKAARTYSAKGQVPSSLPRSDSNQTSDPAFLLKSSSFSVTASAFTFEPDGWWGQRLGRRPWREKGVPERQKTIPPEQEDRWSETRERVNLALKSTLGYTLEATHELLDLGSDALRFAPVPGLAEAARVLVTIWDSLQLVETNRLACLRLAERCADILLSIQDEIEEAKLQVGDELKVPMSRLVASFKSVHVLLQKQVHRPFIKRYLKRDEIRRSISACDSSLNDALSLFEVSIQIRTLKQLQQAEARRQADHERILTSLQNQSKMTEVAGDETPRQRPVGLPVVDAKDERSQPTHTPTASDTSDGKATTASSGPSEAVQSPPPTPDSDASNPSPAPPPPPSAAEVQSRIREIVEAQSSADHQRDMDDLRAVMRAALSTASDAEMISVLQVQREEMPEALKTLQRALEVEREKEGSDDDTATLVGDEGKADGVVQTTEVLETVRGRSGTMGLANLKRRLSLTNQRRKSTKSTTTMATLDRSSRISGKSDKDTLDREFIESGIDALRRLSTGQDINLPSWTITRYEVDLEDRIGVGFFSDVYRATWRHHTVAVKVLAPATSKRIFLHEMCVWKKLNHPNVLVLLGASSAVGDPPWFFVSPYMKNGNLITFLKMNSPTPLPGTLGTAVSGKARARMEKKMIYEIAKGMEYLHRMGVMHGDLKGTNVLLNDDEHCVIADFGQSEMKSEFYRMSGAVPPHGTLRWQAPEVMNGMSMGHLTTQVDVYAFAIVCVEIFTQGSLPWPSLDDLAIRKLVLEENKRPPVPNNSTTKDLMPIVEACWNHDMLKRPTFSTVVNELKKVGASKYSEGGSTTRSTEFWEEAEKTMKQSPDMRPAKQLPEESLSLVDSNGSSGNVTPLSSTKANKHDKADSRHLNVDTIPMQRVITPISEEGKVESASASPVDYKPIFRLPPEARTTVDSANHTVNSPAQEGTPATGQFGDTTTTSSRTTTTSSNADSSASDSSKDPFALGVEIARFGSPEPADEMIAQRKNESRYRLNLQHDFHPSLTLPLWDPTPVGLGAVGYLSRQTGTFVTLFDAFDPPKSSGGKANKMPNMYGYGNVQKGNQRADKRSVAQRSFDVIQGLLWFGSKKDGVFQRNISRRYSYPLKAGQKTAYLCTETTVYRYVDNLNTPKAWFAANIDSILELYGKEHRLQKEDVLLVVGTLDAENYGLFVSHNNPEGQVHFNVFSPPKASKPWGVFAMDDGLPPNAAGGPAYHEEVPGKHTSANKVSNVSSGPWNTVLLARLRFKPDDDRPTSL</sequence>
<dbReference type="GO" id="GO:0007166">
    <property type="term" value="P:cell surface receptor signaling pathway"/>
    <property type="evidence" value="ECO:0007669"/>
    <property type="project" value="InterPro"/>
</dbReference>
<keyword evidence="2 4" id="KW-0547">Nucleotide-binding</keyword>
<keyword evidence="1" id="KW-0808">Transferase</keyword>
<feature type="region of interest" description="Disordered" evidence="5">
    <location>
        <begin position="1233"/>
        <end position="1255"/>
    </location>
</feature>
<evidence type="ECO:0000256" key="2">
    <source>
        <dbReference type="ARBA" id="ARBA00022741"/>
    </source>
</evidence>
<evidence type="ECO:0000259" key="6">
    <source>
        <dbReference type="PROSITE" id="PS50011"/>
    </source>
</evidence>
<feature type="binding site" evidence="4">
    <location>
        <position position="579"/>
    </location>
    <ligand>
        <name>ATP</name>
        <dbReference type="ChEBI" id="CHEBI:30616"/>
    </ligand>
</feature>
<dbReference type="SUPFAM" id="SSF56112">
    <property type="entry name" value="Protein kinase-like (PK-like)"/>
    <property type="match status" value="1"/>
</dbReference>
<dbReference type="InterPro" id="IPR036537">
    <property type="entry name" value="Adaptor_Cbl_N_dom_sf"/>
</dbReference>
<dbReference type="Proteomes" id="UP000053477">
    <property type="component" value="Unassembled WGS sequence"/>
</dbReference>
<dbReference type="InterPro" id="IPR051681">
    <property type="entry name" value="Ser/Thr_Kinases-Pseudokinases"/>
</dbReference>
<dbReference type="PROSITE" id="PS50011">
    <property type="entry name" value="PROTEIN_KINASE_DOM"/>
    <property type="match status" value="1"/>
</dbReference>
<feature type="region of interest" description="Disordered" evidence="5">
    <location>
        <begin position="282"/>
        <end position="373"/>
    </location>
</feature>
<dbReference type="PANTHER" id="PTHR44329:SF298">
    <property type="entry name" value="MIXED LINEAGE KINASE DOMAIN-LIKE PROTEIN"/>
    <property type="match status" value="1"/>
</dbReference>
<dbReference type="InterPro" id="IPR017441">
    <property type="entry name" value="Protein_kinase_ATP_BS"/>
</dbReference>
<keyword evidence="8" id="KW-1185">Reference proteome</keyword>
<evidence type="ECO:0000256" key="5">
    <source>
        <dbReference type="SAM" id="MobiDB-lite"/>
    </source>
</evidence>
<organism evidence="7 8">
    <name type="scientific">Schizopora paradoxa</name>
    <dbReference type="NCBI Taxonomy" id="27342"/>
    <lineage>
        <taxon>Eukaryota</taxon>
        <taxon>Fungi</taxon>
        <taxon>Dikarya</taxon>
        <taxon>Basidiomycota</taxon>
        <taxon>Agaricomycotina</taxon>
        <taxon>Agaricomycetes</taxon>
        <taxon>Hymenochaetales</taxon>
        <taxon>Schizoporaceae</taxon>
        <taxon>Schizopora</taxon>
    </lineage>
</organism>
<dbReference type="GO" id="GO:0005524">
    <property type="term" value="F:ATP binding"/>
    <property type="evidence" value="ECO:0007669"/>
    <property type="project" value="UniProtKB-UniRule"/>
</dbReference>
<dbReference type="EMBL" id="KQ085983">
    <property type="protein sequence ID" value="KLO12176.1"/>
    <property type="molecule type" value="Genomic_DNA"/>
</dbReference>
<feature type="region of interest" description="Disordered" evidence="5">
    <location>
        <begin position="827"/>
        <end position="904"/>
    </location>
</feature>
<dbReference type="SMART" id="SM00220">
    <property type="entry name" value="S_TKc"/>
    <property type="match status" value="1"/>
</dbReference>
<feature type="compositionally biased region" description="Low complexity" evidence="5">
    <location>
        <begin position="963"/>
        <end position="984"/>
    </location>
</feature>
<feature type="region of interest" description="Disordered" evidence="5">
    <location>
        <begin position="1"/>
        <end position="56"/>
    </location>
</feature>
<dbReference type="Gene3D" id="3.30.200.20">
    <property type="entry name" value="Phosphorylase Kinase, domain 1"/>
    <property type="match status" value="1"/>
</dbReference>
<gene>
    <name evidence="7" type="ORF">SCHPADRAFT_891006</name>
</gene>
<feature type="region of interest" description="Disordered" evidence="5">
    <location>
        <begin position="90"/>
        <end position="109"/>
    </location>
</feature>
<evidence type="ECO:0000256" key="4">
    <source>
        <dbReference type="PROSITE-ProRule" id="PRU10141"/>
    </source>
</evidence>
<proteinExistence type="predicted"/>
<keyword evidence="1" id="KW-0418">Kinase</keyword>
<dbReference type="InterPro" id="IPR008271">
    <property type="entry name" value="Ser/Thr_kinase_AS"/>
</dbReference>
<dbReference type="PANTHER" id="PTHR44329">
    <property type="entry name" value="SERINE/THREONINE-PROTEIN KINASE TNNI3K-RELATED"/>
    <property type="match status" value="1"/>
</dbReference>
<dbReference type="PROSITE" id="PS00107">
    <property type="entry name" value="PROTEIN_KINASE_ATP"/>
    <property type="match status" value="1"/>
</dbReference>
<dbReference type="PROSITE" id="PS00108">
    <property type="entry name" value="PROTEIN_KINASE_ST"/>
    <property type="match status" value="1"/>
</dbReference>
<protein>
    <recommendedName>
        <fullName evidence="6">Protein kinase domain-containing protein</fullName>
    </recommendedName>
</protein>
<dbReference type="Gene3D" id="1.20.930.20">
    <property type="entry name" value="Adaptor protein Cbl, N-terminal domain"/>
    <property type="match status" value="1"/>
</dbReference>
<dbReference type="InterPro" id="IPR001245">
    <property type="entry name" value="Ser-Thr/Tyr_kinase_cat_dom"/>
</dbReference>
<dbReference type="InterPro" id="IPR000719">
    <property type="entry name" value="Prot_kinase_dom"/>
</dbReference>
<dbReference type="STRING" id="27342.A0A0H2S5G8"/>
<feature type="domain" description="Protein kinase" evidence="6">
    <location>
        <begin position="552"/>
        <end position="823"/>
    </location>
</feature>
<accession>A0A0H2S5G8</accession>
<dbReference type="GO" id="GO:0004674">
    <property type="term" value="F:protein serine/threonine kinase activity"/>
    <property type="evidence" value="ECO:0007669"/>
    <property type="project" value="UniProtKB-KW"/>
</dbReference>
<dbReference type="CDD" id="cd21037">
    <property type="entry name" value="MLKL_NTD"/>
    <property type="match status" value="1"/>
</dbReference>
<dbReference type="InterPro" id="IPR059179">
    <property type="entry name" value="MLKL-like_MCAfunc"/>
</dbReference>
<feature type="region of interest" description="Disordered" evidence="5">
    <location>
        <begin position="945"/>
        <end position="987"/>
    </location>
</feature>
<evidence type="ECO:0000256" key="1">
    <source>
        <dbReference type="ARBA" id="ARBA00022527"/>
    </source>
</evidence>
<feature type="region of interest" description="Disordered" evidence="5">
    <location>
        <begin position="489"/>
        <end position="513"/>
    </location>
</feature>
<dbReference type="Gene3D" id="1.10.510.10">
    <property type="entry name" value="Transferase(Phosphotransferase) domain 1"/>
    <property type="match status" value="1"/>
</dbReference>
<evidence type="ECO:0000256" key="3">
    <source>
        <dbReference type="ARBA" id="ARBA00022840"/>
    </source>
</evidence>
<evidence type="ECO:0000313" key="7">
    <source>
        <dbReference type="EMBL" id="KLO12176.1"/>
    </source>
</evidence>
<feature type="compositionally biased region" description="Polar residues" evidence="5">
    <location>
        <begin position="945"/>
        <end position="962"/>
    </location>
</feature>
<feature type="compositionally biased region" description="Polar residues" evidence="5">
    <location>
        <begin position="867"/>
        <end position="884"/>
    </location>
</feature>
<dbReference type="PRINTS" id="PR00109">
    <property type="entry name" value="TYRKINASE"/>
</dbReference>
<keyword evidence="1" id="KW-0723">Serine/threonine-protein kinase</keyword>
<dbReference type="InParanoid" id="A0A0H2S5G8"/>
<feature type="compositionally biased region" description="Polar residues" evidence="5">
    <location>
        <begin position="40"/>
        <end position="54"/>
    </location>
</feature>
<feature type="compositionally biased region" description="Polar residues" evidence="5">
    <location>
        <begin position="320"/>
        <end position="345"/>
    </location>
</feature>
<name>A0A0H2S5G8_9AGAM</name>
<keyword evidence="3 4" id="KW-0067">ATP-binding</keyword>
<dbReference type="Pfam" id="PF07714">
    <property type="entry name" value="PK_Tyr_Ser-Thr"/>
    <property type="match status" value="1"/>
</dbReference>
<reference evidence="7 8" key="1">
    <citation type="submission" date="2015-04" db="EMBL/GenBank/DDBJ databases">
        <title>Complete genome sequence of Schizopora paradoxa KUC8140, a cosmopolitan wood degrader in East Asia.</title>
        <authorList>
            <consortium name="DOE Joint Genome Institute"/>
            <person name="Min B."/>
            <person name="Park H."/>
            <person name="Jang Y."/>
            <person name="Kim J.-J."/>
            <person name="Kim K.H."/>
            <person name="Pangilinan J."/>
            <person name="Lipzen A."/>
            <person name="Riley R."/>
            <person name="Grigoriev I.V."/>
            <person name="Spatafora J.W."/>
            <person name="Choi I.-G."/>
        </authorList>
    </citation>
    <scope>NUCLEOTIDE SEQUENCE [LARGE SCALE GENOMIC DNA]</scope>
    <source>
        <strain evidence="7 8">KUC8140</strain>
    </source>
</reference>
<feature type="compositionally biased region" description="Basic and acidic residues" evidence="5">
    <location>
        <begin position="886"/>
        <end position="897"/>
    </location>
</feature>